<dbReference type="STRING" id="887929.HMP0721_1295"/>
<dbReference type="HOGENOM" id="CLU_027562_17_1_9"/>
<organism evidence="7 8">
    <name type="scientific">Pseudoramibacter alactolyticus ATCC 23263</name>
    <dbReference type="NCBI Taxonomy" id="887929"/>
    <lineage>
        <taxon>Bacteria</taxon>
        <taxon>Bacillati</taxon>
        <taxon>Bacillota</taxon>
        <taxon>Clostridia</taxon>
        <taxon>Eubacteriales</taxon>
        <taxon>Eubacteriaceae</taxon>
        <taxon>Pseudoramibacter</taxon>
    </lineage>
</organism>
<dbReference type="Proteomes" id="UP000004754">
    <property type="component" value="Unassembled WGS sequence"/>
</dbReference>
<evidence type="ECO:0000256" key="1">
    <source>
        <dbReference type="ARBA" id="ARBA00003283"/>
    </source>
</evidence>
<dbReference type="InterPro" id="IPR011010">
    <property type="entry name" value="DNA_brk_join_enz"/>
</dbReference>
<dbReference type="eggNOG" id="COG0582">
    <property type="taxonomic scope" value="Bacteria"/>
</dbReference>
<dbReference type="Gene3D" id="1.10.443.10">
    <property type="entry name" value="Intergrase catalytic core"/>
    <property type="match status" value="1"/>
</dbReference>
<comment type="similarity">
    <text evidence="2">Belongs to the 'phage' integrase family.</text>
</comment>
<dbReference type="InterPro" id="IPR010998">
    <property type="entry name" value="Integrase_recombinase_N"/>
</dbReference>
<dbReference type="PROSITE" id="PS51898">
    <property type="entry name" value="TYR_RECOMBINASE"/>
    <property type="match status" value="1"/>
</dbReference>
<comment type="function">
    <text evidence="1">Site-specific tyrosine recombinase, which acts by catalyzing the cutting and rejoining of the recombining DNA molecules.</text>
</comment>
<dbReference type="GO" id="GO:0003677">
    <property type="term" value="F:DNA binding"/>
    <property type="evidence" value="ECO:0007669"/>
    <property type="project" value="UniProtKB-KW"/>
</dbReference>
<evidence type="ECO:0000313" key="8">
    <source>
        <dbReference type="Proteomes" id="UP000004754"/>
    </source>
</evidence>
<evidence type="ECO:0000259" key="6">
    <source>
        <dbReference type="PROSITE" id="PS51898"/>
    </source>
</evidence>
<keyword evidence="5" id="KW-0233">DNA recombination</keyword>
<dbReference type="GO" id="GO:0015074">
    <property type="term" value="P:DNA integration"/>
    <property type="evidence" value="ECO:0007669"/>
    <property type="project" value="UniProtKB-KW"/>
</dbReference>
<dbReference type="InterPro" id="IPR002104">
    <property type="entry name" value="Integrase_catalytic"/>
</dbReference>
<dbReference type="GO" id="GO:0006310">
    <property type="term" value="P:DNA recombination"/>
    <property type="evidence" value="ECO:0007669"/>
    <property type="project" value="UniProtKB-KW"/>
</dbReference>
<keyword evidence="4" id="KW-0238">DNA-binding</keyword>
<evidence type="ECO:0000256" key="2">
    <source>
        <dbReference type="ARBA" id="ARBA00008857"/>
    </source>
</evidence>
<dbReference type="PANTHER" id="PTHR30349:SF64">
    <property type="entry name" value="PROPHAGE INTEGRASE INTD-RELATED"/>
    <property type="match status" value="1"/>
</dbReference>
<accession>E6MH11</accession>
<dbReference type="RefSeq" id="WP_006598718.1">
    <property type="nucleotide sequence ID" value="NZ_GL622359.1"/>
</dbReference>
<feature type="domain" description="Tyr recombinase" evidence="6">
    <location>
        <begin position="166"/>
        <end position="357"/>
    </location>
</feature>
<name>E6MH11_9FIRM</name>
<evidence type="ECO:0000256" key="4">
    <source>
        <dbReference type="ARBA" id="ARBA00023125"/>
    </source>
</evidence>
<evidence type="ECO:0000256" key="3">
    <source>
        <dbReference type="ARBA" id="ARBA00022908"/>
    </source>
</evidence>
<dbReference type="OrthoDB" id="9769726at2"/>
<protein>
    <submittedName>
        <fullName evidence="7">Site-specific recombinase, phage integrase family</fullName>
    </submittedName>
</protein>
<dbReference type="Pfam" id="PF00589">
    <property type="entry name" value="Phage_integrase"/>
    <property type="match status" value="1"/>
</dbReference>
<dbReference type="InterPro" id="IPR050090">
    <property type="entry name" value="Tyrosine_recombinase_XerCD"/>
</dbReference>
<dbReference type="PANTHER" id="PTHR30349">
    <property type="entry name" value="PHAGE INTEGRASE-RELATED"/>
    <property type="match status" value="1"/>
</dbReference>
<dbReference type="Gene3D" id="1.10.150.130">
    <property type="match status" value="1"/>
</dbReference>
<dbReference type="EMBL" id="AEQN01000016">
    <property type="protein sequence ID" value="EFV01901.1"/>
    <property type="molecule type" value="Genomic_DNA"/>
</dbReference>
<reference evidence="7 8" key="1">
    <citation type="submission" date="2010-12" db="EMBL/GenBank/DDBJ databases">
        <authorList>
            <person name="Muzny D."/>
            <person name="Qin X."/>
            <person name="Deng J."/>
            <person name="Jiang H."/>
            <person name="Liu Y."/>
            <person name="Qu J."/>
            <person name="Song X.-Z."/>
            <person name="Zhang L."/>
            <person name="Thornton R."/>
            <person name="Coyle M."/>
            <person name="Francisco L."/>
            <person name="Jackson L."/>
            <person name="Javaid M."/>
            <person name="Korchina V."/>
            <person name="Kovar C."/>
            <person name="Mata R."/>
            <person name="Mathew T."/>
            <person name="Ngo R."/>
            <person name="Nguyen L."/>
            <person name="Nguyen N."/>
            <person name="Okwuonu G."/>
            <person name="Ongeri F."/>
            <person name="Pham C."/>
            <person name="Simmons D."/>
            <person name="Wilczek-Boney K."/>
            <person name="Hale W."/>
            <person name="Jakkamsetti A."/>
            <person name="Pham P."/>
            <person name="Ruth R."/>
            <person name="San Lucas F."/>
            <person name="Warren J."/>
            <person name="Zhang J."/>
            <person name="Zhao Z."/>
            <person name="Zhou C."/>
            <person name="Zhu D."/>
            <person name="Lee S."/>
            <person name="Bess C."/>
            <person name="Blankenburg K."/>
            <person name="Forbes L."/>
            <person name="Fu Q."/>
            <person name="Gubbala S."/>
            <person name="Hirani K."/>
            <person name="Jayaseelan J.C."/>
            <person name="Lara F."/>
            <person name="Munidasa M."/>
            <person name="Palculict T."/>
            <person name="Patil S."/>
            <person name="Pu L.-L."/>
            <person name="Saada N."/>
            <person name="Tang L."/>
            <person name="Weissenberger G."/>
            <person name="Zhu Y."/>
            <person name="Hemphill L."/>
            <person name="Shang Y."/>
            <person name="Youmans B."/>
            <person name="Ayvaz T."/>
            <person name="Ross M."/>
            <person name="Santibanez J."/>
            <person name="Aqrawi P."/>
            <person name="Gross S."/>
            <person name="Joshi V."/>
            <person name="Fowler G."/>
            <person name="Nazareth L."/>
            <person name="Reid J."/>
            <person name="Worley K."/>
            <person name="Petrosino J."/>
            <person name="Highlander S."/>
            <person name="Gibbs R."/>
        </authorList>
    </citation>
    <scope>NUCLEOTIDE SEQUENCE [LARGE SCALE GENOMIC DNA]</scope>
    <source>
        <strain evidence="7 8">ATCC 23263</strain>
    </source>
</reference>
<gene>
    <name evidence="7" type="ORF">HMP0721_1295</name>
</gene>
<dbReference type="InterPro" id="IPR004107">
    <property type="entry name" value="Integrase_SAM-like_N"/>
</dbReference>
<evidence type="ECO:0000313" key="7">
    <source>
        <dbReference type="EMBL" id="EFV01901.1"/>
    </source>
</evidence>
<proteinExistence type="inferred from homology"/>
<sequence>MPRKNSKKKKRKDGLVEIKRNCGTDHLGRQIRKSFYGKTKKEAEEKYIQFMMAGADPTPAKKYSFVDWMDRWLADYKEPNVSDQTYQRTYLPIRRELAKKFPRRQLQSFQPAEWQHYFNAAAFRSGSYLNKRKMFLTGLFQAAVDNDLIDKSPMRGVIVPNGAPAKEKRAYNHDQYEKVLAFARSDPDGLGPFIMLKYGLRRSELLGLMWKDIDFTEKTLHIERAVRMDHGIAELGPTKTKRSNRTLPLDDDFIEHLKMVPRSSIYVMGAFGDGNKPRNPDTWARERFGAYCARLTDALPDIPVLSPHELRHTFGSILYNAGVDIVTISRMMGHSKIDVTVNTYVHSDVEDLRNNLLKIAN</sequence>
<dbReference type="SUPFAM" id="SSF56349">
    <property type="entry name" value="DNA breaking-rejoining enzymes"/>
    <property type="match status" value="1"/>
</dbReference>
<comment type="caution">
    <text evidence="7">The sequence shown here is derived from an EMBL/GenBank/DDBJ whole genome shotgun (WGS) entry which is preliminary data.</text>
</comment>
<dbReference type="InterPro" id="IPR013762">
    <property type="entry name" value="Integrase-like_cat_sf"/>
</dbReference>
<evidence type="ECO:0000256" key="5">
    <source>
        <dbReference type="ARBA" id="ARBA00023172"/>
    </source>
</evidence>
<keyword evidence="3" id="KW-0229">DNA integration</keyword>
<keyword evidence="8" id="KW-1185">Reference proteome</keyword>
<dbReference type="CDD" id="cd01189">
    <property type="entry name" value="INT_ICEBs1_C_like"/>
    <property type="match status" value="1"/>
</dbReference>
<dbReference type="AlphaFoldDB" id="E6MH11"/>
<dbReference type="Pfam" id="PF14659">
    <property type="entry name" value="Phage_int_SAM_3"/>
    <property type="match status" value="1"/>
</dbReference>